<accession>A0A7S0B6S9</accession>
<gene>
    <name evidence="5" type="ORF">PBAH0796_LOCUS28590</name>
</gene>
<dbReference type="InterPro" id="IPR011009">
    <property type="entry name" value="Kinase-like_dom_sf"/>
</dbReference>
<keyword evidence="1" id="KW-0547">Nucleotide-binding</keyword>
<dbReference type="InterPro" id="IPR000719">
    <property type="entry name" value="Prot_kinase_dom"/>
</dbReference>
<feature type="domain" description="Protein kinase" evidence="4">
    <location>
        <begin position="37"/>
        <end position="319"/>
    </location>
</feature>
<organism evidence="5">
    <name type="scientific">Pyrodinium bahamense</name>
    <dbReference type="NCBI Taxonomy" id="73915"/>
    <lineage>
        <taxon>Eukaryota</taxon>
        <taxon>Sar</taxon>
        <taxon>Alveolata</taxon>
        <taxon>Dinophyceae</taxon>
        <taxon>Gonyaulacales</taxon>
        <taxon>Pyrocystaceae</taxon>
        <taxon>Pyrodinium</taxon>
    </lineage>
</organism>
<dbReference type="Pfam" id="PF07714">
    <property type="entry name" value="PK_Tyr_Ser-Thr"/>
    <property type="match status" value="1"/>
</dbReference>
<feature type="compositionally biased region" description="Low complexity" evidence="3">
    <location>
        <begin position="324"/>
        <end position="345"/>
    </location>
</feature>
<dbReference type="EMBL" id="HBEG01046994">
    <property type="protein sequence ID" value="CAD8384902.1"/>
    <property type="molecule type" value="Transcribed_RNA"/>
</dbReference>
<proteinExistence type="predicted"/>
<evidence type="ECO:0000256" key="2">
    <source>
        <dbReference type="ARBA" id="ARBA00022840"/>
    </source>
</evidence>
<dbReference type="InterPro" id="IPR008266">
    <property type="entry name" value="Tyr_kinase_AS"/>
</dbReference>
<dbReference type="InterPro" id="IPR001245">
    <property type="entry name" value="Ser-Thr/Tyr_kinase_cat_dom"/>
</dbReference>
<dbReference type="GO" id="GO:0004672">
    <property type="term" value="F:protein kinase activity"/>
    <property type="evidence" value="ECO:0007669"/>
    <property type="project" value="InterPro"/>
</dbReference>
<evidence type="ECO:0000256" key="3">
    <source>
        <dbReference type="SAM" id="MobiDB-lite"/>
    </source>
</evidence>
<dbReference type="PROSITE" id="PS50011">
    <property type="entry name" value="PROTEIN_KINASE_DOM"/>
    <property type="match status" value="1"/>
</dbReference>
<feature type="region of interest" description="Disordered" evidence="3">
    <location>
        <begin position="1"/>
        <end position="20"/>
    </location>
</feature>
<dbReference type="PRINTS" id="PR00109">
    <property type="entry name" value="TYRKINASE"/>
</dbReference>
<dbReference type="GO" id="GO:0005524">
    <property type="term" value="F:ATP binding"/>
    <property type="evidence" value="ECO:0007669"/>
    <property type="project" value="UniProtKB-KW"/>
</dbReference>
<feature type="region of interest" description="Disordered" evidence="3">
    <location>
        <begin position="324"/>
        <end position="387"/>
    </location>
</feature>
<dbReference type="Gene3D" id="1.10.510.10">
    <property type="entry name" value="Transferase(Phosphotransferase) domain 1"/>
    <property type="match status" value="1"/>
</dbReference>
<feature type="compositionally biased region" description="Low complexity" evidence="3">
    <location>
        <begin position="377"/>
        <end position="387"/>
    </location>
</feature>
<evidence type="ECO:0000259" key="4">
    <source>
        <dbReference type="PROSITE" id="PS50011"/>
    </source>
</evidence>
<keyword evidence="2" id="KW-0067">ATP-binding</keyword>
<sequence length="608" mass="65387">MRWGAPSAGQPVGSPVPLGAATEWHSGSMASLAPSDLVIGEEIGKGRFKRVVRGTLRRGSSNESRDVVVLQYVKNGEKRELQILAMLAKSPSSNPFVPEIFGTIDEGRTMLVVQERALLGSMKAALTDAEFVPGMTALHKLHASAQLSRAMSFLELNRIVHADLSCRNVLLCNFSEGDPAETIVKVTDFGLAVVLKEGDDIECRKQPQATRWCAPETVAHSKFSHRSDVWSLGTTLWELFSDGEVPWVRWQKRSNVGARLRALVDAAAKGVFEDIAEDFPASPSCSSAAHRAILSCLRVDERARPGFAQLVEDFEHIVGEWENDAAGQRDGGSDAADGDAAASCGTTGVPSEATTPREGQLALTNGKSRKAGRPDCSATPSTSATPTVPWWQTEHLEAPAELLTGPKAAAFAEALREFLHSPRVLELLGDKAGLEALKEFLCSPHALELLATETDTAREEHLVGFVRERTPQLECREDTLAPEVSCAERARGRRRSSIYSRPAVASAPLYDSLVPLSPAGVPADYACPHARHCGVWTLLSLVSPALLRRQDFLGEADAWAAFRACSGPCMLRDPRGVDAASRSWVVLGSQLAPGIATRDAIALLSPSA</sequence>
<name>A0A7S0B6S9_9DINO</name>
<dbReference type="PANTHER" id="PTHR24418">
    <property type="entry name" value="TYROSINE-PROTEIN KINASE"/>
    <property type="match status" value="1"/>
</dbReference>
<dbReference type="PROSITE" id="PS00109">
    <property type="entry name" value="PROTEIN_KINASE_TYR"/>
    <property type="match status" value="1"/>
</dbReference>
<reference evidence="5" key="1">
    <citation type="submission" date="2021-01" db="EMBL/GenBank/DDBJ databases">
        <authorList>
            <person name="Corre E."/>
            <person name="Pelletier E."/>
            <person name="Niang G."/>
            <person name="Scheremetjew M."/>
            <person name="Finn R."/>
            <person name="Kale V."/>
            <person name="Holt S."/>
            <person name="Cochrane G."/>
            <person name="Meng A."/>
            <person name="Brown T."/>
            <person name="Cohen L."/>
        </authorList>
    </citation>
    <scope>NUCLEOTIDE SEQUENCE</scope>
    <source>
        <strain evidence="5">Pbaha01</strain>
    </source>
</reference>
<evidence type="ECO:0000256" key="1">
    <source>
        <dbReference type="ARBA" id="ARBA00022741"/>
    </source>
</evidence>
<dbReference type="AlphaFoldDB" id="A0A7S0B6S9"/>
<dbReference type="SUPFAM" id="SSF56112">
    <property type="entry name" value="Protein kinase-like (PK-like)"/>
    <property type="match status" value="1"/>
</dbReference>
<dbReference type="InterPro" id="IPR050198">
    <property type="entry name" value="Non-receptor_tyrosine_kinases"/>
</dbReference>
<evidence type="ECO:0000313" key="5">
    <source>
        <dbReference type="EMBL" id="CAD8384902.1"/>
    </source>
</evidence>
<protein>
    <recommendedName>
        <fullName evidence="4">Protein kinase domain-containing protein</fullName>
    </recommendedName>
</protein>